<accession>A0ABS9BQN2</accession>
<feature type="transmembrane region" description="Helical" evidence="1">
    <location>
        <begin position="12"/>
        <end position="30"/>
    </location>
</feature>
<evidence type="ECO:0000256" key="1">
    <source>
        <dbReference type="SAM" id="Phobius"/>
    </source>
</evidence>
<keyword evidence="1" id="KW-0472">Membrane</keyword>
<evidence type="ECO:0000313" key="2">
    <source>
        <dbReference type="EMBL" id="MCF1750373.1"/>
    </source>
</evidence>
<feature type="transmembrane region" description="Helical" evidence="1">
    <location>
        <begin position="165"/>
        <end position="192"/>
    </location>
</feature>
<comment type="caution">
    <text evidence="2">The sequence shown here is derived from an EMBL/GenBank/DDBJ whole genome shotgun (WGS) entry which is preliminary data.</text>
</comment>
<gene>
    <name evidence="2" type="ORF">L0U89_04760</name>
</gene>
<keyword evidence="1" id="KW-1133">Transmembrane helix</keyword>
<evidence type="ECO:0008006" key="4">
    <source>
        <dbReference type="Google" id="ProtNLM"/>
    </source>
</evidence>
<name>A0ABS9BQN2_9BACT</name>
<evidence type="ECO:0000313" key="3">
    <source>
        <dbReference type="Proteomes" id="UP001201449"/>
    </source>
</evidence>
<reference evidence="2 3" key="1">
    <citation type="submission" date="2022-01" db="EMBL/GenBank/DDBJ databases">
        <title>Mariniradius saccharolyticus sp. nov., isolated from sediment of a river.</title>
        <authorList>
            <person name="Liu H."/>
        </authorList>
    </citation>
    <scope>NUCLEOTIDE SEQUENCE [LARGE SCALE GENOMIC DNA]</scope>
    <source>
        <strain evidence="2 3">RY-2</strain>
    </source>
</reference>
<protein>
    <recommendedName>
        <fullName evidence="4">Dolichyl-phosphate-mannose-protein mannosyltransferase</fullName>
    </recommendedName>
</protein>
<sequence length="466" mass="53206">MISFFRINDPFRLFAVMAILVFLTGIYIWVLEVPMLQPEMTWLLIGERMAEGKAMYIDIVDDTGPLSAAVYWLCHLAFGRSWLALKILALVLAMFQITYLNGIFIYYKSFKENTYIPALLLVILFHLSFDLLTLSPALMGSTFLVLALRHLFSQTVLQKEGSDSILLIGLFGGIAACFHFPLVTFLPFMLISGVIVSGFSFRQLVLSMIAYSLPFTIIALFYFWNDSLWIFFEEFVIDPRRVDRYAHVGLRDLLVLFLPGMVFSVMGFVVGAVLQSQTVNQQKQFQLMFLFVLFGMGSLFLSNRITPYQLVMILPGMAYFGTQLFAAYEKGPFMKALSWIFILGIPFGGFLWIVLKSNSGEINTYAIEFMEKHASTRGKRILVLGEDLGYYQDASLGSRYLNYSLTKNILNDTTDLRNSAEVFRVFSTERPQIIIDEDGLFENLSNRLSPLKEIYQKQGEGRFELK</sequence>
<feature type="transmembrane region" description="Helical" evidence="1">
    <location>
        <begin position="119"/>
        <end position="145"/>
    </location>
</feature>
<feature type="transmembrane region" description="Helical" evidence="1">
    <location>
        <begin position="204"/>
        <end position="224"/>
    </location>
</feature>
<dbReference type="RefSeq" id="WP_008627952.1">
    <property type="nucleotide sequence ID" value="NZ_JAKEVZ010000003.1"/>
</dbReference>
<feature type="transmembrane region" description="Helical" evidence="1">
    <location>
        <begin position="87"/>
        <end position="107"/>
    </location>
</feature>
<organism evidence="2 3">
    <name type="scientific">Mariniradius sediminis</name>
    <dbReference type="NCBI Taxonomy" id="2909237"/>
    <lineage>
        <taxon>Bacteria</taxon>
        <taxon>Pseudomonadati</taxon>
        <taxon>Bacteroidota</taxon>
        <taxon>Cytophagia</taxon>
        <taxon>Cytophagales</taxon>
        <taxon>Cyclobacteriaceae</taxon>
        <taxon>Mariniradius</taxon>
    </lineage>
</organism>
<dbReference type="Proteomes" id="UP001201449">
    <property type="component" value="Unassembled WGS sequence"/>
</dbReference>
<keyword evidence="1" id="KW-0812">Transmembrane</keyword>
<feature type="transmembrane region" description="Helical" evidence="1">
    <location>
        <begin position="285"/>
        <end position="302"/>
    </location>
</feature>
<feature type="transmembrane region" description="Helical" evidence="1">
    <location>
        <begin position="253"/>
        <end position="273"/>
    </location>
</feature>
<keyword evidence="3" id="KW-1185">Reference proteome</keyword>
<proteinExistence type="predicted"/>
<feature type="transmembrane region" description="Helical" evidence="1">
    <location>
        <begin position="336"/>
        <end position="355"/>
    </location>
</feature>
<dbReference type="EMBL" id="JAKEVZ010000003">
    <property type="protein sequence ID" value="MCF1750373.1"/>
    <property type="molecule type" value="Genomic_DNA"/>
</dbReference>
<feature type="transmembrane region" description="Helical" evidence="1">
    <location>
        <begin position="308"/>
        <end position="329"/>
    </location>
</feature>